<evidence type="ECO:0000256" key="1">
    <source>
        <dbReference type="SAM" id="MobiDB-lite"/>
    </source>
</evidence>
<dbReference type="EMBL" id="JAKUMG010000011">
    <property type="protein sequence ID" value="MDI4670663.1"/>
    <property type="molecule type" value="Genomic_DNA"/>
</dbReference>
<evidence type="ECO:0000313" key="2">
    <source>
        <dbReference type="EMBL" id="MDI4670663.1"/>
    </source>
</evidence>
<accession>A0ABT6U397</accession>
<sequence length="147" mass="16170">MIRFILIGLFSVGAATNIVNAKEIKNVEDLNHLMKNSFIKIIDADEAKLENKTLSDALFNQAYKANIKKSKNIKSVTGKVINLKHQKINKVNFTDKFIISRLNAQSLALGATGIASLKQQPSVDVQSINEPDTLASKVEDKTSSDIN</sequence>
<keyword evidence="3" id="KW-1185">Reference proteome</keyword>
<evidence type="ECO:0000313" key="3">
    <source>
        <dbReference type="Proteomes" id="UP001156974"/>
    </source>
</evidence>
<dbReference type="Proteomes" id="UP001156974">
    <property type="component" value="Unassembled WGS sequence"/>
</dbReference>
<feature type="compositionally biased region" description="Basic and acidic residues" evidence="1">
    <location>
        <begin position="137"/>
        <end position="147"/>
    </location>
</feature>
<protein>
    <submittedName>
        <fullName evidence="2">Uncharacterized protein</fullName>
    </submittedName>
</protein>
<gene>
    <name evidence="2" type="ORF">MKZ47_16445</name>
</gene>
<proteinExistence type="predicted"/>
<feature type="region of interest" description="Disordered" evidence="1">
    <location>
        <begin position="126"/>
        <end position="147"/>
    </location>
</feature>
<organism evidence="2 3">
    <name type="scientific">Pseudoalteromonas shioyasakiensis</name>
    <dbReference type="NCBI Taxonomy" id="1190813"/>
    <lineage>
        <taxon>Bacteria</taxon>
        <taxon>Pseudomonadati</taxon>
        <taxon>Pseudomonadota</taxon>
        <taxon>Gammaproteobacteria</taxon>
        <taxon>Alteromonadales</taxon>
        <taxon>Pseudoalteromonadaceae</taxon>
        <taxon>Pseudoalteromonas</taxon>
    </lineage>
</organism>
<name>A0ABT6U397_9GAMM</name>
<comment type="caution">
    <text evidence="2">The sequence shown here is derived from an EMBL/GenBank/DDBJ whole genome shotgun (WGS) entry which is preliminary data.</text>
</comment>
<dbReference type="RefSeq" id="WP_175082894.1">
    <property type="nucleotide sequence ID" value="NZ_JAKUMG010000011.1"/>
</dbReference>
<reference evidence="2 3" key="1">
    <citation type="submission" date="2022-02" db="EMBL/GenBank/DDBJ databases">
        <title>Genome analysis of Beneficial Microorganisms for Coral consortium from Pocillopora damicornis.</title>
        <authorList>
            <person name="Rosado P.M."/>
            <person name="Cardoso P.M."/>
            <person name="Rosado J.G."/>
            <person name="Schultz J."/>
            <person name="Rocha U."/>
            <person name="Costa T.K."/>
            <person name="Peixoto R.S."/>
        </authorList>
    </citation>
    <scope>NUCLEOTIDE SEQUENCE [LARGE SCALE GENOMIC DNA]</scope>
    <source>
        <strain evidence="2 3">BMC5</strain>
    </source>
</reference>